<keyword evidence="6 8" id="KW-1133">Transmembrane helix</keyword>
<dbReference type="STRING" id="517417.Cpar_0849"/>
<feature type="compositionally biased region" description="Basic and acidic residues" evidence="9">
    <location>
        <begin position="427"/>
        <end position="450"/>
    </location>
</feature>
<dbReference type="AlphaFoldDB" id="B3QMW1"/>
<evidence type="ECO:0000256" key="3">
    <source>
        <dbReference type="ARBA" id="ARBA00022448"/>
    </source>
</evidence>
<keyword evidence="5 8" id="KW-0812">Transmembrane</keyword>
<evidence type="ECO:0000256" key="6">
    <source>
        <dbReference type="ARBA" id="ARBA00022989"/>
    </source>
</evidence>
<accession>B3QMW1</accession>
<dbReference type="KEGG" id="cpc:Cpar_0849"/>
<evidence type="ECO:0000256" key="1">
    <source>
        <dbReference type="ARBA" id="ARBA00004651"/>
    </source>
</evidence>
<name>B3QMW1_CHLP8</name>
<evidence type="ECO:0000256" key="4">
    <source>
        <dbReference type="ARBA" id="ARBA00022475"/>
    </source>
</evidence>
<dbReference type="Pfam" id="PF01235">
    <property type="entry name" value="Na_Ala_symp"/>
    <property type="match status" value="1"/>
</dbReference>
<dbReference type="GO" id="GO:0005283">
    <property type="term" value="F:amino acid:sodium symporter activity"/>
    <property type="evidence" value="ECO:0007669"/>
    <property type="project" value="InterPro"/>
</dbReference>
<dbReference type="PANTHER" id="PTHR30330:SF3">
    <property type="entry name" value="TRANSCRIPTIONAL REGULATOR, LRP FAMILY"/>
    <property type="match status" value="1"/>
</dbReference>
<dbReference type="GO" id="GO:0005886">
    <property type="term" value="C:plasma membrane"/>
    <property type="evidence" value="ECO:0007669"/>
    <property type="project" value="UniProtKB-SubCell"/>
</dbReference>
<keyword evidence="3 8" id="KW-0813">Transport</keyword>
<organism evidence="10 11">
    <name type="scientific">Chlorobaculum parvum (strain DSM 263 / NCIMB 8327)</name>
    <name type="common">Chlorobium vibrioforme subsp. thiosulfatophilum</name>
    <dbReference type="NCBI Taxonomy" id="517417"/>
    <lineage>
        <taxon>Bacteria</taxon>
        <taxon>Pseudomonadati</taxon>
        <taxon>Chlorobiota</taxon>
        <taxon>Chlorobiia</taxon>
        <taxon>Chlorobiales</taxon>
        <taxon>Chlorobiaceae</taxon>
        <taxon>Chlorobaculum</taxon>
    </lineage>
</organism>
<dbReference type="HOGENOM" id="CLU_024867_1_0_10"/>
<reference evidence="10" key="1">
    <citation type="submission" date="2008-06" db="EMBL/GenBank/DDBJ databases">
        <title>Complete sequence of Chlorobaculum parvum NCIB 8327.</title>
        <authorList>
            <consortium name="US DOE Joint Genome Institute"/>
            <person name="Lucas S."/>
            <person name="Copeland A."/>
            <person name="Lapidus A."/>
            <person name="Glavina del Rio T."/>
            <person name="Dalin E."/>
            <person name="Tice H."/>
            <person name="Bruce D."/>
            <person name="Goodwin L."/>
            <person name="Pitluck S."/>
            <person name="Schmutz J."/>
            <person name="Larimer F."/>
            <person name="Land M."/>
            <person name="Hauser L."/>
            <person name="Kyrpides N."/>
            <person name="Mikhailova N."/>
            <person name="Zhao F."/>
            <person name="Li T."/>
            <person name="Liu Z."/>
            <person name="Overmann J."/>
            <person name="Bryant D.A."/>
            <person name="Richardson P."/>
        </authorList>
    </citation>
    <scope>NUCLEOTIDE SEQUENCE [LARGE SCALE GENOMIC DNA]</scope>
    <source>
        <strain evidence="10">NCIB 8327</strain>
    </source>
</reference>
<comment type="caution">
    <text evidence="8">Lacks conserved residue(s) required for the propagation of feature annotation.</text>
</comment>
<keyword evidence="8" id="KW-0769">Symport</keyword>
<feature type="transmembrane region" description="Helical" evidence="8">
    <location>
        <begin position="336"/>
        <end position="360"/>
    </location>
</feature>
<proteinExistence type="inferred from homology"/>
<dbReference type="Proteomes" id="UP000008811">
    <property type="component" value="Chromosome"/>
</dbReference>
<evidence type="ECO:0000256" key="7">
    <source>
        <dbReference type="ARBA" id="ARBA00023136"/>
    </source>
</evidence>
<dbReference type="EMBL" id="CP001099">
    <property type="protein sequence ID" value="ACF11264.1"/>
    <property type="molecule type" value="Genomic_DNA"/>
</dbReference>
<dbReference type="InterPro" id="IPR001463">
    <property type="entry name" value="Na/Ala_symport"/>
</dbReference>
<feature type="transmembrane region" description="Helical" evidence="8">
    <location>
        <begin position="178"/>
        <end position="196"/>
    </location>
</feature>
<evidence type="ECO:0000256" key="2">
    <source>
        <dbReference type="ARBA" id="ARBA00009261"/>
    </source>
</evidence>
<dbReference type="NCBIfam" id="TIGR00835">
    <property type="entry name" value="agcS"/>
    <property type="match status" value="1"/>
</dbReference>
<feature type="transmembrane region" description="Helical" evidence="8">
    <location>
        <begin position="143"/>
        <end position="163"/>
    </location>
</feature>
<sequence>MQSLETLLLQVADVVWGIPLLVALFGTHLFLTFRLGIIQKHLPEAIRISFTRTSEGEGEISHFGALVTSLAATIGTGNIVGVSTAVALGGPGAVLWMWLTGVFGIATKYGEALLSVKYRVIGEDGSVAGGPMYVLEKGLNMKWLGVLFAVFTVVASFGIGNMVQSNSIASLLEAKYQVSPWLTGVVLTVFTGVVIIGGIKSIARVCEYLVPFMAALYLLGCIVLLVMGHHSIGETLGVIFSSAFSGQAAFGGFAGVGAREAVRYGISRGLFSNESGLGSAPIVAAAAQTTNPVRQALISSTGTFWDTVVVCAVTGIVIVNSGAWTTGLKGAELTNAAFADMGAVGPLVLSFGLLTFVFSYHPRLVVLRRESARISCGQACDQALSLGLGRGGDDRLGCFAASGLDLRRYRQWPHGGAEPRFATVAEPGDRQRNESILRAAGVKEGDPEATERQAYKCMALRSDKEAKR</sequence>
<feature type="transmembrane region" description="Helical" evidence="8">
    <location>
        <begin position="304"/>
        <end position="324"/>
    </location>
</feature>
<comment type="subcellular location">
    <subcellularLocation>
        <location evidence="1 8">Cell membrane</location>
        <topology evidence="1 8">Multi-pass membrane protein</topology>
    </subcellularLocation>
</comment>
<keyword evidence="7 8" id="KW-0472">Membrane</keyword>
<evidence type="ECO:0000256" key="5">
    <source>
        <dbReference type="ARBA" id="ARBA00022692"/>
    </source>
</evidence>
<gene>
    <name evidence="10" type="ordered locus">Cpar_0849</name>
</gene>
<dbReference type="PANTHER" id="PTHR30330">
    <property type="entry name" value="AGSS FAMILY TRANSPORTER, SODIUM-ALANINE"/>
    <property type="match status" value="1"/>
</dbReference>
<protein>
    <submittedName>
        <fullName evidence="10">Amino acid carrier protein</fullName>
    </submittedName>
</protein>
<comment type="similarity">
    <text evidence="2 8">Belongs to the alanine or glycine:cation symporter (AGCS) (TC 2.A.25) family.</text>
</comment>
<evidence type="ECO:0000256" key="8">
    <source>
        <dbReference type="RuleBase" id="RU363064"/>
    </source>
</evidence>
<evidence type="ECO:0000256" key="9">
    <source>
        <dbReference type="SAM" id="MobiDB-lite"/>
    </source>
</evidence>
<keyword evidence="11" id="KW-1185">Reference proteome</keyword>
<keyword evidence="4 8" id="KW-1003">Cell membrane</keyword>
<dbReference type="PRINTS" id="PR00175">
    <property type="entry name" value="NAALASMPORT"/>
</dbReference>
<dbReference type="Gene3D" id="1.20.1740.10">
    <property type="entry name" value="Amino acid/polyamine transporter I"/>
    <property type="match status" value="1"/>
</dbReference>
<feature type="transmembrane region" description="Helical" evidence="8">
    <location>
        <begin position="208"/>
        <end position="232"/>
    </location>
</feature>
<feature type="transmembrane region" description="Helical" evidence="8">
    <location>
        <begin position="238"/>
        <end position="258"/>
    </location>
</feature>
<feature type="transmembrane region" description="Helical" evidence="8">
    <location>
        <begin position="14"/>
        <end position="37"/>
    </location>
</feature>
<evidence type="ECO:0000313" key="10">
    <source>
        <dbReference type="EMBL" id="ACF11264.1"/>
    </source>
</evidence>
<feature type="region of interest" description="Disordered" evidence="9">
    <location>
        <begin position="426"/>
        <end position="450"/>
    </location>
</feature>
<evidence type="ECO:0000313" key="11">
    <source>
        <dbReference type="Proteomes" id="UP000008811"/>
    </source>
</evidence>
<dbReference type="eggNOG" id="COG1115">
    <property type="taxonomic scope" value="Bacteria"/>
</dbReference>